<gene>
    <name evidence="1" type="ORF">HMPREF2132_11485</name>
</gene>
<evidence type="ECO:0000313" key="2">
    <source>
        <dbReference type="Proteomes" id="UP000029533"/>
    </source>
</evidence>
<dbReference type="EMBL" id="JRNJ01000104">
    <property type="protein sequence ID" value="KGF24899.1"/>
    <property type="molecule type" value="Genomic_DNA"/>
</dbReference>
<dbReference type="RefSeq" id="WP_036871102.1">
    <property type="nucleotide sequence ID" value="NZ_JRNJ01000104.1"/>
</dbReference>
<evidence type="ECO:0000313" key="1">
    <source>
        <dbReference type="EMBL" id="KGF24899.1"/>
    </source>
</evidence>
<sequence length="75" mass="8709">MEKIIRERKHTIRQLFALVGGAGNYLHIKKGIYNKNSLAQERTRQNEIAHCAPGFNKFFIKSNIKEGYISIGQRY</sequence>
<name>A0AAW3FCY9_9BACT</name>
<accession>A0AAW3FCY9</accession>
<reference evidence="1 2" key="1">
    <citation type="submission" date="2014-07" db="EMBL/GenBank/DDBJ databases">
        <authorList>
            <person name="McCorrison J."/>
            <person name="Sanka R."/>
            <person name="Torralba M."/>
            <person name="Gillis M."/>
            <person name="Haft D.H."/>
            <person name="Methe B."/>
            <person name="Sutton G."/>
            <person name="Nelson K.E."/>
        </authorList>
    </citation>
    <scope>NUCLEOTIDE SEQUENCE [LARGE SCALE GENOMIC DNA]</scope>
    <source>
        <strain evidence="1 2">DNF00424</strain>
    </source>
</reference>
<comment type="caution">
    <text evidence="1">The sequence shown here is derived from an EMBL/GenBank/DDBJ whole genome shotgun (WGS) entry which is preliminary data.</text>
</comment>
<dbReference type="Proteomes" id="UP000029533">
    <property type="component" value="Unassembled WGS sequence"/>
</dbReference>
<proteinExistence type="predicted"/>
<dbReference type="AlphaFoldDB" id="A0AAW3FCY9"/>
<protein>
    <submittedName>
        <fullName evidence="1">Uncharacterized protein</fullName>
    </submittedName>
</protein>
<organism evidence="1 2">
    <name type="scientific">Prevotella histicola JCM 15637 = DNF00424</name>
    <dbReference type="NCBI Taxonomy" id="1236504"/>
    <lineage>
        <taxon>Bacteria</taxon>
        <taxon>Pseudomonadati</taxon>
        <taxon>Bacteroidota</taxon>
        <taxon>Bacteroidia</taxon>
        <taxon>Bacteroidales</taxon>
        <taxon>Prevotellaceae</taxon>
        <taxon>Prevotella</taxon>
    </lineage>
</organism>